<keyword evidence="1" id="KW-0812">Transmembrane</keyword>
<gene>
    <name evidence="3" type="ORF">FGF04_07370</name>
</gene>
<dbReference type="OrthoDB" id="4482242at2"/>
<keyword evidence="1" id="KW-1133">Transmembrane helix</keyword>
<comment type="caution">
    <text evidence="3">The sequence shown here is derived from an EMBL/GenBank/DDBJ whole genome shotgun (WGS) entry which is preliminary data.</text>
</comment>
<evidence type="ECO:0000313" key="4">
    <source>
        <dbReference type="Proteomes" id="UP000324965"/>
    </source>
</evidence>
<evidence type="ECO:0000259" key="2">
    <source>
        <dbReference type="Pfam" id="PF23636"/>
    </source>
</evidence>
<evidence type="ECO:0000256" key="1">
    <source>
        <dbReference type="SAM" id="Phobius"/>
    </source>
</evidence>
<proteinExistence type="predicted"/>
<evidence type="ECO:0000313" key="3">
    <source>
        <dbReference type="EMBL" id="KAA0940702.1"/>
    </source>
</evidence>
<feature type="transmembrane region" description="Helical" evidence="1">
    <location>
        <begin position="96"/>
        <end position="115"/>
    </location>
</feature>
<accession>A0A5B0BHB1</accession>
<protein>
    <recommendedName>
        <fullName evidence="2">DUF7144 domain-containing protein</fullName>
    </recommendedName>
</protein>
<dbReference type="Pfam" id="PF23636">
    <property type="entry name" value="DUF7144"/>
    <property type="match status" value="1"/>
</dbReference>
<keyword evidence="4" id="KW-1185">Reference proteome</keyword>
<feature type="transmembrane region" description="Helical" evidence="1">
    <location>
        <begin position="71"/>
        <end position="91"/>
    </location>
</feature>
<dbReference type="EMBL" id="VDFC01000023">
    <property type="protein sequence ID" value="KAA0940702.1"/>
    <property type="molecule type" value="Genomic_DNA"/>
</dbReference>
<keyword evidence="1" id="KW-0472">Membrane</keyword>
<organism evidence="3 4">
    <name type="scientific">Streptomyces apricus</name>
    <dbReference type="NCBI Taxonomy" id="1828112"/>
    <lineage>
        <taxon>Bacteria</taxon>
        <taxon>Bacillati</taxon>
        <taxon>Actinomycetota</taxon>
        <taxon>Actinomycetes</taxon>
        <taxon>Kitasatosporales</taxon>
        <taxon>Streptomycetaceae</taxon>
        <taxon>Streptomyces</taxon>
    </lineage>
</organism>
<dbReference type="InterPro" id="IPR055568">
    <property type="entry name" value="DUF7144"/>
</dbReference>
<dbReference type="AlphaFoldDB" id="A0A5B0BHB1"/>
<name>A0A5B0BHB1_9ACTN</name>
<reference evidence="3 4" key="1">
    <citation type="submission" date="2019-05" db="EMBL/GenBank/DDBJ databases">
        <authorList>
            <person name="Hariharan J."/>
            <person name="Choudoir M.J."/>
            <person name="Diebold P."/>
            <person name="Panke-Buisse K."/>
            <person name="Buckley D.H."/>
        </authorList>
    </citation>
    <scope>NUCLEOTIDE SEQUENCE [LARGE SCALE GENOMIC DNA]</scope>
    <source>
        <strain evidence="3 4">SUN51</strain>
    </source>
</reference>
<feature type="transmembrane region" description="Helical" evidence="1">
    <location>
        <begin position="21"/>
        <end position="51"/>
    </location>
</feature>
<dbReference type="Proteomes" id="UP000324965">
    <property type="component" value="Unassembled WGS sequence"/>
</dbReference>
<feature type="transmembrane region" description="Helical" evidence="1">
    <location>
        <begin position="121"/>
        <end position="140"/>
    </location>
</feature>
<sequence>MAEQTSTGRSRQESAAPEPRIRPLMVGGVVFAVCMMAIVGAYQVFVGMGALMEDNFYTRSNDYPYDLNVNVWGWVHLGSGLVVLAAAFSVFKGKTWARVVGITVAALSAMENFFFTPYYPLWSMLIIAFDVLIIWSLATYGHAQAHKVYGAPL</sequence>
<feature type="domain" description="DUF7144" evidence="2">
    <location>
        <begin position="29"/>
        <end position="141"/>
    </location>
</feature>
<dbReference type="RefSeq" id="WP_149510445.1">
    <property type="nucleotide sequence ID" value="NZ_VDFC01000023.1"/>
</dbReference>